<protein>
    <submittedName>
        <fullName evidence="1">Predicted protein</fullName>
    </submittedName>
</protein>
<dbReference type="VEuPathDB" id="FungiDB:LEMA_uP025440.1"/>
<organism evidence="2">
    <name type="scientific">Leptosphaeria maculans (strain JN3 / isolate v23.1.3 / race Av1-4-5-6-7-8)</name>
    <name type="common">Blackleg fungus</name>
    <name type="synonym">Phoma lingam</name>
    <dbReference type="NCBI Taxonomy" id="985895"/>
    <lineage>
        <taxon>Eukaryota</taxon>
        <taxon>Fungi</taxon>
        <taxon>Dikarya</taxon>
        <taxon>Ascomycota</taxon>
        <taxon>Pezizomycotina</taxon>
        <taxon>Dothideomycetes</taxon>
        <taxon>Pleosporomycetidae</taxon>
        <taxon>Pleosporales</taxon>
        <taxon>Pleosporineae</taxon>
        <taxon>Leptosphaeriaceae</taxon>
        <taxon>Plenodomus</taxon>
        <taxon>Plenodomus lingam/Leptosphaeria maculans species complex</taxon>
    </lineage>
</organism>
<dbReference type="HOGENOM" id="CLU_3299531_0_0_1"/>
<name>E4ZXI2_LEPMJ</name>
<gene>
    <name evidence="1" type="ORF">LEMA_uP025440.1</name>
</gene>
<evidence type="ECO:0000313" key="2">
    <source>
        <dbReference type="Proteomes" id="UP000002668"/>
    </source>
</evidence>
<dbReference type="InParanoid" id="E4ZXI2"/>
<evidence type="ECO:0000313" key="1">
    <source>
        <dbReference type="EMBL" id="CBX95392.1"/>
    </source>
</evidence>
<proteinExistence type="predicted"/>
<sequence>MPVQVLSATEPPLISLGDQIIIERTATRSTVDLASERQAA</sequence>
<reference evidence="2" key="1">
    <citation type="journal article" date="2011" name="Nat. Commun.">
        <title>Effector diversification within compartments of the Leptosphaeria maculans genome affected by Repeat-Induced Point mutations.</title>
        <authorList>
            <person name="Rouxel T."/>
            <person name="Grandaubert J."/>
            <person name="Hane J.K."/>
            <person name="Hoede C."/>
            <person name="van de Wouw A.P."/>
            <person name="Couloux A."/>
            <person name="Dominguez V."/>
            <person name="Anthouard V."/>
            <person name="Bally P."/>
            <person name="Bourras S."/>
            <person name="Cozijnsen A.J."/>
            <person name="Ciuffetti L.M."/>
            <person name="Degrave A."/>
            <person name="Dilmaghani A."/>
            <person name="Duret L."/>
            <person name="Fudal I."/>
            <person name="Goodwin S.B."/>
            <person name="Gout L."/>
            <person name="Glaser N."/>
            <person name="Linglin J."/>
            <person name="Kema G.H.J."/>
            <person name="Lapalu N."/>
            <person name="Lawrence C.B."/>
            <person name="May K."/>
            <person name="Meyer M."/>
            <person name="Ollivier B."/>
            <person name="Poulain J."/>
            <person name="Schoch C.L."/>
            <person name="Simon A."/>
            <person name="Spatafora J.W."/>
            <person name="Stachowiak A."/>
            <person name="Turgeon B.G."/>
            <person name="Tyler B.M."/>
            <person name="Vincent D."/>
            <person name="Weissenbach J."/>
            <person name="Amselem J."/>
            <person name="Quesneville H."/>
            <person name="Oliver R.P."/>
            <person name="Wincker P."/>
            <person name="Balesdent M.-H."/>
            <person name="Howlett B.J."/>
        </authorList>
    </citation>
    <scope>NUCLEOTIDE SEQUENCE [LARGE SCALE GENOMIC DNA]</scope>
    <source>
        <strain evidence="2">JN3 / isolate v23.1.3 / race Av1-4-5-6-7-8</strain>
    </source>
</reference>
<keyword evidence="2" id="KW-1185">Reference proteome</keyword>
<dbReference type="Proteomes" id="UP000002668">
    <property type="component" value="Genome"/>
</dbReference>
<accession>E4ZXI2</accession>
<dbReference type="AlphaFoldDB" id="E4ZXI2"/>
<dbReference type="EMBL" id="FP929127">
    <property type="protein sequence ID" value="CBX95392.1"/>
    <property type="molecule type" value="Genomic_DNA"/>
</dbReference>